<keyword evidence="2 6" id="KW-0813">Transport</keyword>
<sequence>MKTPYISLMIAAALSLSACGGSKEEAPQAAEQTPPPAAVAPAASSAAANIPPECTFTLSGGDDMKFDSNEIKVKSGCKEFAVTLKHSGKQPKQAMGHNLVISKAADKDGITADGTSSGADNNYLKSNDERVLASTKLLGGGEEDTLVLNVSKLNKGEEYVFFCTFPGHASMMNGKVVLAD</sequence>
<feature type="chain" id="PRO_5017851072" description="Azurin" evidence="6">
    <location>
        <begin position="21"/>
        <end position="180"/>
    </location>
</feature>
<feature type="region of interest" description="Disordered" evidence="7">
    <location>
        <begin position="24"/>
        <end position="44"/>
    </location>
</feature>
<comment type="function">
    <text evidence="6">Transfers electrons from cytochrome c551 to cytochrome oxidase.</text>
</comment>
<dbReference type="CDD" id="cd13922">
    <property type="entry name" value="Azurin"/>
    <property type="match status" value="1"/>
</dbReference>
<dbReference type="OrthoDB" id="9814063at2"/>
<dbReference type="GO" id="GO:0005507">
    <property type="term" value="F:copper ion binding"/>
    <property type="evidence" value="ECO:0007669"/>
    <property type="project" value="UniProtKB-UniRule"/>
</dbReference>
<dbReference type="InterPro" id="IPR050845">
    <property type="entry name" value="Cu-binding_ET"/>
</dbReference>
<dbReference type="InterPro" id="IPR014068">
    <property type="entry name" value="Azurin"/>
</dbReference>
<keyword evidence="3 6" id="KW-0479">Metal-binding</keyword>
<keyword evidence="4 6" id="KW-0249">Electron transport</keyword>
<dbReference type="STRING" id="1121352.GCA_000620925_00070"/>
<dbReference type="PANTHER" id="PTHR38439">
    <property type="entry name" value="AURACYANIN-B"/>
    <property type="match status" value="1"/>
</dbReference>
<dbReference type="SUPFAM" id="SSF49503">
    <property type="entry name" value="Cupredoxins"/>
    <property type="match status" value="1"/>
</dbReference>
<dbReference type="NCBIfam" id="TIGR02695">
    <property type="entry name" value="azurin"/>
    <property type="match status" value="1"/>
</dbReference>
<evidence type="ECO:0000256" key="5">
    <source>
        <dbReference type="ARBA" id="ARBA00023008"/>
    </source>
</evidence>
<organism evidence="9 10">
    <name type="scientific">Conchiformibius steedae</name>
    <dbReference type="NCBI Taxonomy" id="153493"/>
    <lineage>
        <taxon>Bacteria</taxon>
        <taxon>Pseudomonadati</taxon>
        <taxon>Pseudomonadota</taxon>
        <taxon>Betaproteobacteria</taxon>
        <taxon>Neisseriales</taxon>
        <taxon>Neisseriaceae</taxon>
        <taxon>Conchiformibius</taxon>
    </lineage>
</organism>
<dbReference type="PROSITE" id="PS00196">
    <property type="entry name" value="COPPER_BLUE"/>
    <property type="match status" value="1"/>
</dbReference>
<evidence type="ECO:0000313" key="9">
    <source>
        <dbReference type="EMBL" id="RRD89831.1"/>
    </source>
</evidence>
<dbReference type="InterPro" id="IPR000923">
    <property type="entry name" value="BlueCu_1"/>
</dbReference>
<dbReference type="EMBL" id="RQYC01000010">
    <property type="protein sequence ID" value="RRD89831.1"/>
    <property type="molecule type" value="Genomic_DNA"/>
</dbReference>
<keyword evidence="5 6" id="KW-0186">Copper</keyword>
<dbReference type="GO" id="GO:0009279">
    <property type="term" value="C:cell outer membrane"/>
    <property type="evidence" value="ECO:0007669"/>
    <property type="project" value="UniProtKB-SubCell"/>
</dbReference>
<dbReference type="InterPro" id="IPR008972">
    <property type="entry name" value="Cupredoxin"/>
</dbReference>
<feature type="signal peptide" evidence="6">
    <location>
        <begin position="1"/>
        <end position="20"/>
    </location>
</feature>
<dbReference type="Proteomes" id="UP000269923">
    <property type="component" value="Unassembled WGS sequence"/>
</dbReference>
<proteinExistence type="predicted"/>
<keyword evidence="6" id="KW-0732">Signal</keyword>
<dbReference type="RefSeq" id="WP_124795176.1">
    <property type="nucleotide sequence ID" value="NZ_RQYC01000010.1"/>
</dbReference>
<dbReference type="InterPro" id="IPR028871">
    <property type="entry name" value="BlueCu_1_BS"/>
</dbReference>
<evidence type="ECO:0000259" key="8">
    <source>
        <dbReference type="Pfam" id="PF00127"/>
    </source>
</evidence>
<evidence type="ECO:0000256" key="7">
    <source>
        <dbReference type="SAM" id="MobiDB-lite"/>
    </source>
</evidence>
<keyword evidence="10" id="KW-1185">Reference proteome</keyword>
<evidence type="ECO:0000313" key="10">
    <source>
        <dbReference type="Proteomes" id="UP000269923"/>
    </source>
</evidence>
<evidence type="ECO:0000256" key="4">
    <source>
        <dbReference type="ARBA" id="ARBA00022982"/>
    </source>
</evidence>
<dbReference type="Gene3D" id="2.60.40.420">
    <property type="entry name" value="Cupredoxins - blue copper proteins"/>
    <property type="match status" value="1"/>
</dbReference>
<reference evidence="9 10" key="1">
    <citation type="submission" date="2018-11" db="EMBL/GenBank/DDBJ databases">
        <title>Genomes From Bacteria Associated with the Canine Oral Cavity: a Test Case for Automated Genome-Based Taxonomic Assignment.</title>
        <authorList>
            <person name="Coil D.A."/>
            <person name="Jospin G."/>
            <person name="Darling A.E."/>
            <person name="Wallis C."/>
            <person name="Davis I.J."/>
            <person name="Harris S."/>
            <person name="Eisen J.A."/>
            <person name="Holcombe L.J."/>
            <person name="O'Flynn C."/>
        </authorList>
    </citation>
    <scope>NUCLEOTIDE SEQUENCE [LARGE SCALE GENOMIC DNA]</scope>
    <source>
        <strain evidence="9 10">COT-280</strain>
    </source>
</reference>
<dbReference type="GO" id="GO:0009055">
    <property type="term" value="F:electron transfer activity"/>
    <property type="evidence" value="ECO:0007669"/>
    <property type="project" value="InterPro"/>
</dbReference>
<comment type="subcellular location">
    <subcellularLocation>
        <location evidence="1">Cell outer membrane</location>
        <topology evidence="1">Lipid-anchor</topology>
    </subcellularLocation>
    <subcellularLocation>
        <location evidence="6">Periplasm</location>
    </subcellularLocation>
</comment>
<evidence type="ECO:0000256" key="6">
    <source>
        <dbReference type="RuleBase" id="RU363017"/>
    </source>
</evidence>
<comment type="caution">
    <text evidence="9">The sequence shown here is derived from an EMBL/GenBank/DDBJ whole genome shotgun (WGS) entry which is preliminary data.</text>
</comment>
<name>A0A3P2A306_9NEIS</name>
<evidence type="ECO:0000256" key="3">
    <source>
        <dbReference type="ARBA" id="ARBA00022723"/>
    </source>
</evidence>
<dbReference type="AlphaFoldDB" id="A0A3P2A306"/>
<keyword evidence="6" id="KW-0574">Periplasm</keyword>
<feature type="domain" description="Blue (type 1) copper" evidence="8">
    <location>
        <begin position="54"/>
        <end position="178"/>
    </location>
</feature>
<dbReference type="PANTHER" id="PTHR38439:SF2">
    <property type="entry name" value="OUTER MEMBRANE PROTEIN H.8"/>
    <property type="match status" value="1"/>
</dbReference>
<dbReference type="Pfam" id="PF00127">
    <property type="entry name" value="Copper-bind"/>
    <property type="match status" value="1"/>
</dbReference>
<evidence type="ECO:0000256" key="1">
    <source>
        <dbReference type="ARBA" id="ARBA00004459"/>
    </source>
</evidence>
<protein>
    <recommendedName>
        <fullName evidence="6">Azurin</fullName>
    </recommendedName>
</protein>
<evidence type="ECO:0000256" key="2">
    <source>
        <dbReference type="ARBA" id="ARBA00022448"/>
    </source>
</evidence>
<dbReference type="PROSITE" id="PS51257">
    <property type="entry name" value="PROKAR_LIPOPROTEIN"/>
    <property type="match status" value="1"/>
</dbReference>
<accession>A0A3P2A306</accession>
<gene>
    <name evidence="9" type="primary">azu</name>
    <name evidence="9" type="ORF">EII21_07265</name>
</gene>
<dbReference type="GO" id="GO:0042597">
    <property type="term" value="C:periplasmic space"/>
    <property type="evidence" value="ECO:0007669"/>
    <property type="project" value="UniProtKB-SubCell"/>
</dbReference>